<keyword evidence="5" id="KW-1133">Transmembrane helix</keyword>
<organism evidence="10 11">
    <name type="scientific">Stephanodiscus triporus</name>
    <dbReference type="NCBI Taxonomy" id="2934178"/>
    <lineage>
        <taxon>Eukaryota</taxon>
        <taxon>Sar</taxon>
        <taxon>Stramenopiles</taxon>
        <taxon>Ochrophyta</taxon>
        <taxon>Bacillariophyta</taxon>
        <taxon>Coscinodiscophyceae</taxon>
        <taxon>Thalassiosirophycidae</taxon>
        <taxon>Stephanodiscales</taxon>
        <taxon>Stephanodiscaceae</taxon>
        <taxon>Stephanodiscus</taxon>
    </lineage>
</organism>
<dbReference type="GO" id="GO:0005737">
    <property type="term" value="C:cytoplasm"/>
    <property type="evidence" value="ECO:0007669"/>
    <property type="project" value="UniProtKB-ARBA"/>
</dbReference>
<dbReference type="Gene3D" id="3.20.20.190">
    <property type="entry name" value="Phosphatidylinositol (PI) phosphodiesterase"/>
    <property type="match status" value="1"/>
</dbReference>
<dbReference type="InterPro" id="IPR030395">
    <property type="entry name" value="GP_PDE_dom"/>
</dbReference>
<reference evidence="10 11" key="1">
    <citation type="submission" date="2024-10" db="EMBL/GenBank/DDBJ databases">
        <title>Updated reference genomes for cyclostephanoid diatoms.</title>
        <authorList>
            <person name="Roberts W.R."/>
            <person name="Alverson A.J."/>
        </authorList>
    </citation>
    <scope>NUCLEOTIDE SEQUENCE [LARGE SCALE GENOMIC DNA]</scope>
    <source>
        <strain evidence="10 11">AJA276-08</strain>
    </source>
</reference>
<proteinExistence type="inferred from homology"/>
<feature type="compositionally biased region" description="Pro residues" evidence="8">
    <location>
        <begin position="608"/>
        <end position="618"/>
    </location>
</feature>
<feature type="compositionally biased region" description="Low complexity" evidence="8">
    <location>
        <begin position="204"/>
        <end position="228"/>
    </location>
</feature>
<feature type="region of interest" description="Disordered" evidence="8">
    <location>
        <begin position="204"/>
        <end position="236"/>
    </location>
</feature>
<evidence type="ECO:0000256" key="5">
    <source>
        <dbReference type="ARBA" id="ARBA00022989"/>
    </source>
</evidence>
<evidence type="ECO:0000313" key="11">
    <source>
        <dbReference type="Proteomes" id="UP001530315"/>
    </source>
</evidence>
<protein>
    <recommendedName>
        <fullName evidence="9">GP-PDE domain-containing protein</fullName>
    </recommendedName>
</protein>
<dbReference type="EMBL" id="JALLAZ020000477">
    <property type="protein sequence ID" value="KAL3794338.1"/>
    <property type="molecule type" value="Genomic_DNA"/>
</dbReference>
<dbReference type="Pfam" id="PF03009">
    <property type="entry name" value="GDPD"/>
    <property type="match status" value="1"/>
</dbReference>
<accession>A0ABD3Q1X3</accession>
<feature type="region of interest" description="Disordered" evidence="8">
    <location>
        <begin position="140"/>
        <end position="161"/>
    </location>
</feature>
<evidence type="ECO:0000256" key="4">
    <source>
        <dbReference type="ARBA" id="ARBA00022801"/>
    </source>
</evidence>
<comment type="caution">
    <text evidence="10">The sequence shown here is derived from an EMBL/GenBank/DDBJ whole genome shotgun (WGS) entry which is preliminary data.</text>
</comment>
<evidence type="ECO:0000256" key="2">
    <source>
        <dbReference type="ARBA" id="ARBA00007277"/>
    </source>
</evidence>
<evidence type="ECO:0000256" key="7">
    <source>
        <dbReference type="ARBA" id="ARBA00023136"/>
    </source>
</evidence>
<dbReference type="GO" id="GO:0006629">
    <property type="term" value="P:lipid metabolic process"/>
    <property type="evidence" value="ECO:0007669"/>
    <property type="project" value="UniProtKB-KW"/>
</dbReference>
<dbReference type="GO" id="GO:0008081">
    <property type="term" value="F:phosphoric diester hydrolase activity"/>
    <property type="evidence" value="ECO:0007669"/>
    <property type="project" value="UniProtKB-ARBA"/>
</dbReference>
<keyword evidence="7" id="KW-0472">Membrane</keyword>
<dbReference type="GO" id="GO:0016020">
    <property type="term" value="C:membrane"/>
    <property type="evidence" value="ECO:0007669"/>
    <property type="project" value="UniProtKB-SubCell"/>
</dbReference>
<dbReference type="AlphaFoldDB" id="A0ABD3Q1X3"/>
<keyword evidence="6" id="KW-0443">Lipid metabolism</keyword>
<feature type="compositionally biased region" description="Gly residues" evidence="8">
    <location>
        <begin position="140"/>
        <end position="151"/>
    </location>
</feature>
<dbReference type="PANTHER" id="PTHR42758:SF2">
    <property type="entry name" value="PHOSPHATIDYLGLYCEROL PHOSPHOLIPASE C"/>
    <property type="match status" value="1"/>
</dbReference>
<comment type="similarity">
    <text evidence="2">Belongs to the glycerophosphoryl diester phosphodiesterase family.</text>
</comment>
<dbReference type="Proteomes" id="UP001530315">
    <property type="component" value="Unassembled WGS sequence"/>
</dbReference>
<dbReference type="SUPFAM" id="SSF51695">
    <property type="entry name" value="PLC-like phosphodiesterases"/>
    <property type="match status" value="1"/>
</dbReference>
<keyword evidence="3" id="KW-0812">Transmembrane</keyword>
<dbReference type="PANTHER" id="PTHR42758">
    <property type="entry name" value="PHOSPHATIDYLGLYCEROL PHOSPHOLIPASE C"/>
    <property type="match status" value="1"/>
</dbReference>
<evidence type="ECO:0000256" key="3">
    <source>
        <dbReference type="ARBA" id="ARBA00022692"/>
    </source>
</evidence>
<keyword evidence="11" id="KW-1185">Reference proteome</keyword>
<feature type="region of interest" description="Disordered" evidence="8">
    <location>
        <begin position="591"/>
        <end position="622"/>
    </location>
</feature>
<feature type="domain" description="GP-PDE" evidence="9">
    <location>
        <begin position="285"/>
        <end position="564"/>
    </location>
</feature>
<evidence type="ECO:0000259" key="9">
    <source>
        <dbReference type="PROSITE" id="PS51704"/>
    </source>
</evidence>
<dbReference type="PROSITE" id="PS51704">
    <property type="entry name" value="GP_PDE"/>
    <property type="match status" value="1"/>
</dbReference>
<dbReference type="InterPro" id="IPR052271">
    <property type="entry name" value="GDPD-Related"/>
</dbReference>
<evidence type="ECO:0000256" key="1">
    <source>
        <dbReference type="ARBA" id="ARBA00004370"/>
    </source>
</evidence>
<feature type="region of interest" description="Disordered" evidence="8">
    <location>
        <begin position="457"/>
        <end position="520"/>
    </location>
</feature>
<dbReference type="InterPro" id="IPR017946">
    <property type="entry name" value="PLC-like_Pdiesterase_TIM-brl"/>
</dbReference>
<evidence type="ECO:0000256" key="8">
    <source>
        <dbReference type="SAM" id="MobiDB-lite"/>
    </source>
</evidence>
<sequence length="759" mass="83672">MTTMIIPLEHDGHDLGALAKVAEVVEVADNDGVFANFFLTQRFQNEWRKCLRRASDDFDRAMQTFWREVFDGMAEHQTLEPHIGRGALPDAALQAYVGCVPPELAHHTFSLLKDVHATALINAEALRKLVKKFDKKMARGGGGENGNGNGNGNSNSNRNGGGLSARLLPELYASNFTGSLASLEGGLALLRILLNIDDEEENATTASTATTSNNTSNNNNNYNNNSNAFPGNEDGGSEEVLLTGSGYFGNRHNKEAVDAELVKRRKEELEWLCNMVAGIDPIYIPHLVAHRGFHSPLDRSDVRPLENSLTAYEAAWTNGLHLCECDIALTKDERIILAHDENFARLGMDPASPLCNKTVRDLTFKELMNCPIKSGARPPLLFDVLRSAAAIGGDAKMVVEIKAGNMDAGTSLARIFMRHPQLMDHVAIVMSFDAFIMHNFRREMAVVYEHLHSVQPQQQLQHPIDHRKDTSTAAPSRKLSHDGELVEHEKSLLPPKMPVSRSRSNTLGSSPHLGPSKLLHSHGRLPSMMGGHKRIDSQDLFGLGSSIGGWNNATDNISQFGLNLVDIDAPMISSPPKTTFLPNICKSMDNLQHQHQQSHEKRDTDPTHPTPQPSPEPAPVATNAAKYGGAIKSFPKILLLTINNTREPDDNHQFVDFTKPDKVAKLLRGGDGGSLDGVYMQYQKEMITPKGSKAMRDLGALYHVGVWGTEPDDWDTFHTLVNECHVSYVNTDLPKHFRRKMKRSISANSLAMNGILARH</sequence>
<feature type="compositionally biased region" description="Basic and acidic residues" evidence="8">
    <location>
        <begin position="479"/>
        <end position="491"/>
    </location>
</feature>
<comment type="subcellular location">
    <subcellularLocation>
        <location evidence="1">Membrane</location>
    </subcellularLocation>
</comment>
<feature type="compositionally biased region" description="Basic and acidic residues" evidence="8">
    <location>
        <begin position="597"/>
        <end position="606"/>
    </location>
</feature>
<name>A0ABD3Q1X3_9STRA</name>
<gene>
    <name evidence="10" type="ORF">ACHAW5_009898</name>
</gene>
<evidence type="ECO:0000256" key="6">
    <source>
        <dbReference type="ARBA" id="ARBA00023098"/>
    </source>
</evidence>
<keyword evidence="4" id="KW-0378">Hydrolase</keyword>
<evidence type="ECO:0000313" key="10">
    <source>
        <dbReference type="EMBL" id="KAL3794338.1"/>
    </source>
</evidence>